<gene>
    <name evidence="1" type="ORF">O181_059492</name>
</gene>
<accession>A0A9Q3HXH1</accession>
<comment type="caution">
    <text evidence="1">The sequence shown here is derived from an EMBL/GenBank/DDBJ whole genome shotgun (WGS) entry which is preliminary data.</text>
</comment>
<dbReference type="EMBL" id="AVOT02027639">
    <property type="protein sequence ID" value="MBW0519777.1"/>
    <property type="molecule type" value="Genomic_DNA"/>
</dbReference>
<reference evidence="1" key="1">
    <citation type="submission" date="2021-03" db="EMBL/GenBank/DDBJ databases">
        <title>Draft genome sequence of rust myrtle Austropuccinia psidii MF-1, a brazilian biotype.</title>
        <authorList>
            <person name="Quecine M.C."/>
            <person name="Pachon D.M.R."/>
            <person name="Bonatelli M.L."/>
            <person name="Correr F.H."/>
            <person name="Franceschini L.M."/>
            <person name="Leite T.F."/>
            <person name="Margarido G.R.A."/>
            <person name="Almeida C.A."/>
            <person name="Ferrarezi J.A."/>
            <person name="Labate C.A."/>
        </authorList>
    </citation>
    <scope>NUCLEOTIDE SEQUENCE</scope>
    <source>
        <strain evidence="1">MF-1</strain>
    </source>
</reference>
<dbReference type="OrthoDB" id="2505255at2759"/>
<sequence>MRNLDLPPHKNLYQEINSTNEIFLLNWVQEAFTQLLYSKKLWKPNHDWSELDDKFENEERLKNLKLLKEIYQNQIIKPLQDRFGHSEVEIALSNLSEDQHIFCEPAIIWQSIDKQSGETTLEWMSEFTADVIWPGLVSCKPTYEFARRHWEAEARQFSQTVGGIACGMGENGEMLPIMTEDERKQLEALASSTDSNFSSSQERHIAESILIKQFLQENPHFHKPS</sequence>
<dbReference type="Proteomes" id="UP000765509">
    <property type="component" value="Unassembled WGS sequence"/>
</dbReference>
<evidence type="ECO:0000313" key="1">
    <source>
        <dbReference type="EMBL" id="MBW0519777.1"/>
    </source>
</evidence>
<proteinExistence type="predicted"/>
<dbReference type="AlphaFoldDB" id="A0A9Q3HXH1"/>
<keyword evidence="2" id="KW-1185">Reference proteome</keyword>
<name>A0A9Q3HXH1_9BASI</name>
<organism evidence="1 2">
    <name type="scientific">Austropuccinia psidii MF-1</name>
    <dbReference type="NCBI Taxonomy" id="1389203"/>
    <lineage>
        <taxon>Eukaryota</taxon>
        <taxon>Fungi</taxon>
        <taxon>Dikarya</taxon>
        <taxon>Basidiomycota</taxon>
        <taxon>Pucciniomycotina</taxon>
        <taxon>Pucciniomycetes</taxon>
        <taxon>Pucciniales</taxon>
        <taxon>Sphaerophragmiaceae</taxon>
        <taxon>Austropuccinia</taxon>
    </lineage>
</organism>
<evidence type="ECO:0000313" key="2">
    <source>
        <dbReference type="Proteomes" id="UP000765509"/>
    </source>
</evidence>
<protein>
    <submittedName>
        <fullName evidence="1">Uncharacterized protein</fullName>
    </submittedName>
</protein>